<dbReference type="GO" id="GO:0005375">
    <property type="term" value="F:copper ion transmembrane transporter activity"/>
    <property type="evidence" value="ECO:0007669"/>
    <property type="project" value="UniProtKB-UniRule"/>
</dbReference>
<evidence type="ECO:0000313" key="7">
    <source>
        <dbReference type="WBParaSite" id="EVEC_0000323901-mRNA-1"/>
    </source>
</evidence>
<dbReference type="Pfam" id="PF04145">
    <property type="entry name" value="Ctr"/>
    <property type="match status" value="1"/>
</dbReference>
<keyword evidence="6" id="KW-1185">Reference proteome</keyword>
<evidence type="ECO:0000256" key="4">
    <source>
        <dbReference type="RuleBase" id="RU367022"/>
    </source>
</evidence>
<dbReference type="PANTHER" id="PTHR12483:SF106">
    <property type="entry name" value="COPPER TRANSPORT PROTEIN"/>
    <property type="match status" value="1"/>
</dbReference>
<keyword evidence="4" id="KW-0186">Copper</keyword>
<dbReference type="GO" id="GO:0016020">
    <property type="term" value="C:membrane"/>
    <property type="evidence" value="ECO:0007669"/>
    <property type="project" value="UniProtKB-SubCell"/>
</dbReference>
<keyword evidence="1 4" id="KW-0812">Transmembrane</keyword>
<gene>
    <name evidence="5" type="ORF">EVEC_LOCUS2947</name>
</gene>
<evidence type="ECO:0000256" key="2">
    <source>
        <dbReference type="ARBA" id="ARBA00022989"/>
    </source>
</evidence>
<keyword evidence="3 4" id="KW-0472">Membrane</keyword>
<keyword evidence="2 4" id="KW-1133">Transmembrane helix</keyword>
<organism evidence="7">
    <name type="scientific">Enterobius vermicularis</name>
    <name type="common">Human pinworm</name>
    <dbReference type="NCBI Taxonomy" id="51028"/>
    <lineage>
        <taxon>Eukaryota</taxon>
        <taxon>Metazoa</taxon>
        <taxon>Ecdysozoa</taxon>
        <taxon>Nematoda</taxon>
        <taxon>Chromadorea</taxon>
        <taxon>Rhabditida</taxon>
        <taxon>Spirurina</taxon>
        <taxon>Oxyuridomorpha</taxon>
        <taxon>Oxyuroidea</taxon>
        <taxon>Oxyuridae</taxon>
        <taxon>Enterobius</taxon>
    </lineage>
</organism>
<reference evidence="5 6" key="2">
    <citation type="submission" date="2018-10" db="EMBL/GenBank/DDBJ databases">
        <authorList>
            <consortium name="Pathogen Informatics"/>
        </authorList>
    </citation>
    <scope>NUCLEOTIDE SEQUENCE [LARGE SCALE GENOMIC DNA]</scope>
</reference>
<evidence type="ECO:0000313" key="6">
    <source>
        <dbReference type="Proteomes" id="UP000274131"/>
    </source>
</evidence>
<reference evidence="7" key="1">
    <citation type="submission" date="2016-04" db="UniProtKB">
        <authorList>
            <consortium name="WormBaseParasite"/>
        </authorList>
    </citation>
    <scope>IDENTIFICATION</scope>
</reference>
<name>A0A158Q9V4_ENTVE</name>
<comment type="subcellular location">
    <subcellularLocation>
        <location evidence="4">Membrane</location>
        <topology evidence="4">Multi-pass membrane protein</topology>
    </subcellularLocation>
</comment>
<proteinExistence type="inferred from homology"/>
<dbReference type="PANTHER" id="PTHR12483">
    <property type="entry name" value="SOLUTE CARRIER FAMILY 31 COPPER TRANSPORTERS"/>
    <property type="match status" value="1"/>
</dbReference>
<sequence length="238" mass="26830">MNLPVGPTSTQKLTVVIRQIRRHLARSTTLHYSYKDCILVDWGYARTVSDMIQMCILIMILCIIHQAIKARRLTKMKEFCRFATEAATKIIEENCENYTGYGASSFGAAGGGVYSTAGFGVNRYGGLLGGSREYRFFDALDTYDYCEYAEPTELAQQQSVKRAMSRAYKEYIGEAVNMPSSYHATMAAYYIIQVSIEIILILCVFSFNLWVIFSIIVGEFVGYWLLITEPPTNPVVSD</sequence>
<dbReference type="InterPro" id="IPR007274">
    <property type="entry name" value="Cop_transporter"/>
</dbReference>
<keyword evidence="4" id="KW-0813">Transport</keyword>
<dbReference type="WBParaSite" id="EVEC_0000323901-mRNA-1">
    <property type="protein sequence ID" value="EVEC_0000323901-mRNA-1"/>
    <property type="gene ID" value="EVEC_0000323901"/>
</dbReference>
<dbReference type="EMBL" id="UXUI01007478">
    <property type="protein sequence ID" value="VDD87804.1"/>
    <property type="molecule type" value="Genomic_DNA"/>
</dbReference>
<protein>
    <recommendedName>
        <fullName evidence="4">Copper transport protein</fullName>
    </recommendedName>
</protein>
<feature type="transmembrane region" description="Helical" evidence="4">
    <location>
        <begin position="198"/>
        <end position="226"/>
    </location>
</feature>
<evidence type="ECO:0000256" key="1">
    <source>
        <dbReference type="ARBA" id="ARBA00022692"/>
    </source>
</evidence>
<evidence type="ECO:0000256" key="3">
    <source>
        <dbReference type="ARBA" id="ARBA00023136"/>
    </source>
</evidence>
<dbReference type="AlphaFoldDB" id="A0A158Q9V4"/>
<keyword evidence="4" id="KW-0406">Ion transport</keyword>
<accession>A0A158Q9V4</accession>
<dbReference type="Proteomes" id="UP000274131">
    <property type="component" value="Unassembled WGS sequence"/>
</dbReference>
<feature type="transmembrane region" description="Helical" evidence="4">
    <location>
        <begin position="51"/>
        <end position="68"/>
    </location>
</feature>
<evidence type="ECO:0000313" key="5">
    <source>
        <dbReference type="EMBL" id="VDD87804.1"/>
    </source>
</evidence>
<comment type="similarity">
    <text evidence="4">Belongs to the copper transporter (Ctr) (TC 1.A.56) family. SLC31A subfamily.</text>
</comment>
<keyword evidence="4" id="KW-0187">Copper transport</keyword>